<keyword evidence="2" id="KW-0963">Cytoplasm</keyword>
<name>D0NVS4_PHYIT</name>
<evidence type="ECO:0000256" key="2">
    <source>
        <dbReference type="ARBA" id="ARBA00022490"/>
    </source>
</evidence>
<dbReference type="OMA" id="GFHAPRC"/>
<dbReference type="PANTHER" id="PTHR22706:SF1">
    <property type="entry name" value="ASSEMBLY FACTOR FOR SPINDLE MICROTUBULES"/>
    <property type="match status" value="1"/>
</dbReference>
<dbReference type="InterPro" id="IPR051185">
    <property type="entry name" value="ASPM"/>
</dbReference>
<dbReference type="GeneID" id="9466550"/>
<dbReference type="GO" id="GO:0005516">
    <property type="term" value="F:calmodulin binding"/>
    <property type="evidence" value="ECO:0007669"/>
    <property type="project" value="UniProtKB-KW"/>
</dbReference>
<keyword evidence="6" id="KW-1185">Reference proteome</keyword>
<keyword evidence="4" id="KW-0112">Calmodulin-binding</keyword>
<dbReference type="GO" id="GO:0000278">
    <property type="term" value="P:mitotic cell cycle"/>
    <property type="evidence" value="ECO:0007669"/>
    <property type="project" value="TreeGrafter"/>
</dbReference>
<dbReference type="GO" id="GO:0007051">
    <property type="term" value="P:spindle organization"/>
    <property type="evidence" value="ECO:0007669"/>
    <property type="project" value="TreeGrafter"/>
</dbReference>
<gene>
    <name evidence="5" type="ORF">PITG_17313</name>
</gene>
<dbReference type="EMBL" id="DS028170">
    <property type="protein sequence ID" value="EEY66755.1"/>
    <property type="molecule type" value="Genomic_DNA"/>
</dbReference>
<dbReference type="GO" id="GO:0005737">
    <property type="term" value="C:cytoplasm"/>
    <property type="evidence" value="ECO:0007669"/>
    <property type="project" value="UniProtKB-SubCell"/>
</dbReference>
<evidence type="ECO:0000313" key="5">
    <source>
        <dbReference type="EMBL" id="EEY66755.1"/>
    </source>
</evidence>
<dbReference type="VEuPathDB" id="FungiDB:PITG_17313"/>
<dbReference type="HOGENOM" id="CLU_295052_0_0_1"/>
<dbReference type="SMART" id="SM00015">
    <property type="entry name" value="IQ"/>
    <property type="match status" value="5"/>
</dbReference>
<dbReference type="KEGG" id="pif:PITG_17313"/>
<dbReference type="InterPro" id="IPR000048">
    <property type="entry name" value="IQ_motif_EF-hand-BS"/>
</dbReference>
<dbReference type="PANTHER" id="PTHR22706">
    <property type="entry name" value="ASSEMBLY FACTOR FOR SPINDLE MICROTUBULES"/>
    <property type="match status" value="1"/>
</dbReference>
<sequence length="868" mass="101406">MSTALSAARTKTKGKRMLRNALDAYGDEDTSLSKWNARKKQAVEEGKWLWKDSVVSANAALKVRFDREDVRSTVKTRFGDVQAAMEEEMSNTIHVDQHGGQLLIASDRQCCWRERIGGKVYHCNNVLPSDKKKNVETKRFCLWHVKECGYDEHPTDKSRVIEVANEFGMCLHCYESTAGRLRATLQKVPPRLGVLQTPGVCETNTRKEIKRDVMMNLCAWHKEHSEKSYVWRCTNLVLMHPNLQGSCLPFCGFHAVQCIQTYGTKARTCPPIDRKNRLGMCHNHLEAYLTSLSFEERGSIELIDSEFDVPGIKECKREEVVAPIQRHPLAPKCPPPNSMEFTHAVVVLPSHPRRSLLHKIIKNVRVLTTTTINQVLNHPNAVSTVVKDALWRLQFVRRAELVATRIQSIFRGNRARRRVKLLRYEHAAIYRIAACRVLQRFVRGFIGRRKFENEHERVHNAVPHIQRLLRGALARKKFRELCAALRLQRNFRLYRQRILGRTIREEVAYMQALQRQAEVNYTDMETQLITFRRLRAYRILRAHITQWKRRQDVYEQEMAARLRSLVGTVKIQRQWRRYYRYKEVKQRYESAIRIQKHARGWLTRRLWRGDPGVHFVASFINPCNGFKYGKIVIKSQSSGSYSVPSRKIRTQCGVMTIQRVFRGFIGRLTANSCWVAMLRRWEWLGITPTDARGQLSDSMTVGRERYALLLPSFAYHKDRSQHMRSVATDRVVNRGHAYKYQYILDLIKDRDGQRGWSLAREEMYAKQWEEEQQWLHTEQARREAKEAEIASKELRRHVVKKRDPLAQSISISKALLPVGTCVDVVGKMEGERIIRRAKITAIHQQIEMNGERNVRFDVQYSKVRRFIQ</sequence>
<dbReference type="Gene3D" id="1.20.5.190">
    <property type="match status" value="2"/>
</dbReference>
<dbReference type="RefSeq" id="XP_002896820.1">
    <property type="nucleotide sequence ID" value="XM_002896774.1"/>
</dbReference>
<dbReference type="STRING" id="403677.D0NVS4"/>
<dbReference type="OrthoDB" id="165414at2759"/>
<dbReference type="PROSITE" id="PS50096">
    <property type="entry name" value="IQ"/>
    <property type="match status" value="4"/>
</dbReference>
<dbReference type="InParanoid" id="D0NVS4"/>
<evidence type="ECO:0000256" key="4">
    <source>
        <dbReference type="ARBA" id="ARBA00022860"/>
    </source>
</evidence>
<reference evidence="6" key="1">
    <citation type="journal article" date="2009" name="Nature">
        <title>Genome sequence and analysis of the Irish potato famine pathogen Phytophthora infestans.</title>
        <authorList>
            <consortium name="The Broad Institute Genome Sequencing Platform"/>
            <person name="Haas B.J."/>
            <person name="Kamoun S."/>
            <person name="Zody M.C."/>
            <person name="Jiang R.H."/>
            <person name="Handsaker R.E."/>
            <person name="Cano L.M."/>
            <person name="Grabherr M."/>
            <person name="Kodira C.D."/>
            <person name="Raffaele S."/>
            <person name="Torto-Alalibo T."/>
            <person name="Bozkurt T.O."/>
            <person name="Ah-Fong A.M."/>
            <person name="Alvarado L."/>
            <person name="Anderson V.L."/>
            <person name="Armstrong M.R."/>
            <person name="Avrova A."/>
            <person name="Baxter L."/>
            <person name="Beynon J."/>
            <person name="Boevink P.C."/>
            <person name="Bollmann S.R."/>
            <person name="Bos J.I."/>
            <person name="Bulone V."/>
            <person name="Cai G."/>
            <person name="Cakir C."/>
            <person name="Carrington J.C."/>
            <person name="Chawner M."/>
            <person name="Conti L."/>
            <person name="Costanzo S."/>
            <person name="Ewan R."/>
            <person name="Fahlgren N."/>
            <person name="Fischbach M.A."/>
            <person name="Fugelstad J."/>
            <person name="Gilroy E.M."/>
            <person name="Gnerre S."/>
            <person name="Green P.J."/>
            <person name="Grenville-Briggs L.J."/>
            <person name="Griffith J."/>
            <person name="Grunwald N.J."/>
            <person name="Horn K."/>
            <person name="Horner N.R."/>
            <person name="Hu C.H."/>
            <person name="Huitema E."/>
            <person name="Jeong D.H."/>
            <person name="Jones A.M."/>
            <person name="Jones J.D."/>
            <person name="Jones R.W."/>
            <person name="Karlsson E.K."/>
            <person name="Kunjeti S.G."/>
            <person name="Lamour K."/>
            <person name="Liu Z."/>
            <person name="Ma L."/>
            <person name="Maclean D."/>
            <person name="Chibucos M.C."/>
            <person name="McDonald H."/>
            <person name="McWalters J."/>
            <person name="Meijer H.J."/>
            <person name="Morgan W."/>
            <person name="Morris P.F."/>
            <person name="Munro C.A."/>
            <person name="O'Neill K."/>
            <person name="Ospina-Giraldo M."/>
            <person name="Pinzon A."/>
            <person name="Pritchard L."/>
            <person name="Ramsahoye B."/>
            <person name="Ren Q."/>
            <person name="Restrepo S."/>
            <person name="Roy S."/>
            <person name="Sadanandom A."/>
            <person name="Savidor A."/>
            <person name="Schornack S."/>
            <person name="Schwartz D.C."/>
            <person name="Schumann U.D."/>
            <person name="Schwessinger B."/>
            <person name="Seyer L."/>
            <person name="Sharpe T."/>
            <person name="Silvar C."/>
            <person name="Song J."/>
            <person name="Studholme D.J."/>
            <person name="Sykes S."/>
            <person name="Thines M."/>
            <person name="van de Vondervoort P.J."/>
            <person name="Phuntumart V."/>
            <person name="Wawra S."/>
            <person name="Weide R."/>
            <person name="Win J."/>
            <person name="Young C."/>
            <person name="Zhou S."/>
            <person name="Fry W."/>
            <person name="Meyers B.C."/>
            <person name="van West P."/>
            <person name="Ristaino J."/>
            <person name="Govers F."/>
            <person name="Birch P.R."/>
            <person name="Whisson S.C."/>
            <person name="Judelson H.S."/>
            <person name="Nusbaum C."/>
        </authorList>
    </citation>
    <scope>NUCLEOTIDE SEQUENCE [LARGE SCALE GENOMIC DNA]</scope>
    <source>
        <strain evidence="6">T30-4</strain>
    </source>
</reference>
<proteinExistence type="predicted"/>
<evidence type="ECO:0000313" key="6">
    <source>
        <dbReference type="Proteomes" id="UP000006643"/>
    </source>
</evidence>
<dbReference type="GO" id="GO:0000922">
    <property type="term" value="C:spindle pole"/>
    <property type="evidence" value="ECO:0007669"/>
    <property type="project" value="TreeGrafter"/>
</dbReference>
<protein>
    <submittedName>
        <fullName evidence="5">Uncharacterized protein</fullName>
    </submittedName>
</protein>
<accession>D0NVS4</accession>
<dbReference type="Pfam" id="PF00612">
    <property type="entry name" value="IQ"/>
    <property type="match status" value="3"/>
</dbReference>
<dbReference type="GO" id="GO:0051295">
    <property type="term" value="P:establishment of meiotic spindle localization"/>
    <property type="evidence" value="ECO:0007669"/>
    <property type="project" value="TreeGrafter"/>
</dbReference>
<evidence type="ECO:0000256" key="1">
    <source>
        <dbReference type="ARBA" id="ARBA00004496"/>
    </source>
</evidence>
<comment type="subcellular location">
    <subcellularLocation>
        <location evidence="1">Cytoplasm</location>
    </subcellularLocation>
</comment>
<keyword evidence="3" id="KW-0677">Repeat</keyword>
<organism evidence="5 6">
    <name type="scientific">Phytophthora infestans (strain T30-4)</name>
    <name type="common">Potato late blight agent</name>
    <dbReference type="NCBI Taxonomy" id="403677"/>
    <lineage>
        <taxon>Eukaryota</taxon>
        <taxon>Sar</taxon>
        <taxon>Stramenopiles</taxon>
        <taxon>Oomycota</taxon>
        <taxon>Peronosporomycetes</taxon>
        <taxon>Peronosporales</taxon>
        <taxon>Peronosporaceae</taxon>
        <taxon>Phytophthora</taxon>
    </lineage>
</organism>
<evidence type="ECO:0000256" key="3">
    <source>
        <dbReference type="ARBA" id="ARBA00022737"/>
    </source>
</evidence>
<dbReference type="AlphaFoldDB" id="D0NVS4"/>
<dbReference type="eggNOG" id="ENOG502QSQH">
    <property type="taxonomic scope" value="Eukaryota"/>
</dbReference>
<dbReference type="Proteomes" id="UP000006643">
    <property type="component" value="Unassembled WGS sequence"/>
</dbReference>